<keyword evidence="8" id="KW-0812">Transmembrane</keyword>
<evidence type="ECO:0000259" key="9">
    <source>
        <dbReference type="PROSITE" id="PS51379"/>
    </source>
</evidence>
<dbReference type="PANTHER" id="PTHR43177">
    <property type="entry name" value="PROTEIN NRFC"/>
    <property type="match status" value="1"/>
</dbReference>
<proteinExistence type="predicted"/>
<evidence type="ECO:0000256" key="7">
    <source>
        <dbReference type="ARBA" id="ARBA00023014"/>
    </source>
</evidence>
<dbReference type="Gene3D" id="3.30.70.20">
    <property type="match status" value="2"/>
</dbReference>
<keyword evidence="1" id="KW-0813">Transport</keyword>
<dbReference type="GO" id="GO:0019645">
    <property type="term" value="P:anaerobic electron transport chain"/>
    <property type="evidence" value="ECO:0007669"/>
    <property type="project" value="InterPro"/>
</dbReference>
<keyword evidence="7" id="KW-0411">Iron-sulfur</keyword>
<feature type="transmembrane region" description="Helical" evidence="8">
    <location>
        <begin position="456"/>
        <end position="476"/>
    </location>
</feature>
<reference evidence="10 11" key="1">
    <citation type="submission" date="2019-09" db="EMBL/GenBank/DDBJ databases">
        <title>Sulfurimonas gotlandica sp. nov., a chemoautotrophic and psychrotolerant epsilonproteobacterium isolated from a pelagic redoxcline, and an emended description of the genus Sulfurimonas.</title>
        <authorList>
            <person name="Wang S."/>
            <person name="Jiang L."/>
            <person name="Shao S."/>
        </authorList>
    </citation>
    <scope>NUCLEOTIDE SEQUENCE [LARGE SCALE GENOMIC DNA]</scope>
    <source>
        <strain evidence="10 11">GYSZ_1</strain>
    </source>
</reference>
<evidence type="ECO:0000256" key="5">
    <source>
        <dbReference type="ARBA" id="ARBA00022982"/>
    </source>
</evidence>
<dbReference type="AlphaFoldDB" id="A0A5P8P1V4"/>
<feature type="domain" description="4Fe-4S ferredoxin-type" evidence="9">
    <location>
        <begin position="39"/>
        <end position="68"/>
    </location>
</feature>
<gene>
    <name evidence="10" type="ORF">FJR48_08180</name>
</gene>
<evidence type="ECO:0000256" key="8">
    <source>
        <dbReference type="SAM" id="Phobius"/>
    </source>
</evidence>
<dbReference type="RefSeq" id="WP_152307659.1">
    <property type="nucleotide sequence ID" value="NZ_CP043617.1"/>
</dbReference>
<feature type="transmembrane region" description="Helical" evidence="8">
    <location>
        <begin position="408"/>
        <end position="424"/>
    </location>
</feature>
<dbReference type="GO" id="GO:0051539">
    <property type="term" value="F:4 iron, 4 sulfur cluster binding"/>
    <property type="evidence" value="ECO:0007669"/>
    <property type="project" value="UniProtKB-KW"/>
</dbReference>
<dbReference type="GO" id="GO:0016020">
    <property type="term" value="C:membrane"/>
    <property type="evidence" value="ECO:0007669"/>
    <property type="project" value="InterPro"/>
</dbReference>
<dbReference type="CDD" id="cd16371">
    <property type="entry name" value="DMSOR_beta_like"/>
    <property type="match status" value="1"/>
</dbReference>
<feature type="transmembrane region" description="Helical" evidence="8">
    <location>
        <begin position="272"/>
        <end position="295"/>
    </location>
</feature>
<protein>
    <submittedName>
        <fullName evidence="10">Molybdopterin oxidoreductase</fullName>
    </submittedName>
</protein>
<dbReference type="InterPro" id="IPR017900">
    <property type="entry name" value="4Fe4S_Fe_S_CS"/>
</dbReference>
<evidence type="ECO:0000313" key="10">
    <source>
        <dbReference type="EMBL" id="QFR49712.1"/>
    </source>
</evidence>
<dbReference type="OrthoDB" id="9789030at2"/>
<dbReference type="PROSITE" id="PS00198">
    <property type="entry name" value="4FE4S_FER_1"/>
    <property type="match status" value="1"/>
</dbReference>
<keyword evidence="2" id="KW-0004">4Fe-4S</keyword>
<feature type="transmembrane region" description="Helical" evidence="8">
    <location>
        <begin position="240"/>
        <end position="260"/>
    </location>
</feature>
<dbReference type="InterPro" id="IPR017896">
    <property type="entry name" value="4Fe4S_Fe-S-bd"/>
</dbReference>
<dbReference type="GO" id="GO:0046872">
    <property type="term" value="F:metal ion binding"/>
    <property type="evidence" value="ECO:0007669"/>
    <property type="project" value="UniProtKB-KW"/>
</dbReference>
<dbReference type="EMBL" id="CP043617">
    <property type="protein sequence ID" value="QFR49712.1"/>
    <property type="molecule type" value="Genomic_DNA"/>
</dbReference>
<keyword evidence="3" id="KW-0479">Metal-binding</keyword>
<dbReference type="PANTHER" id="PTHR43177:SF5">
    <property type="entry name" value="ANAEROBIC DIMETHYL SULFOXIDE REDUCTASE CHAIN B-RELATED"/>
    <property type="match status" value="1"/>
</dbReference>
<feature type="transmembrane region" description="Helical" evidence="8">
    <location>
        <begin position="505"/>
        <end position="523"/>
    </location>
</feature>
<feature type="transmembrane region" description="Helical" evidence="8">
    <location>
        <begin position="341"/>
        <end position="360"/>
    </location>
</feature>
<keyword evidence="8" id="KW-0472">Membrane</keyword>
<organism evidence="10 11">
    <name type="scientific">Sulfurimonas lithotrophica</name>
    <dbReference type="NCBI Taxonomy" id="2590022"/>
    <lineage>
        <taxon>Bacteria</taxon>
        <taxon>Pseudomonadati</taxon>
        <taxon>Campylobacterota</taxon>
        <taxon>Epsilonproteobacteria</taxon>
        <taxon>Campylobacterales</taxon>
        <taxon>Sulfurimonadaceae</taxon>
        <taxon>Sulfurimonas</taxon>
    </lineage>
</organism>
<dbReference type="InterPro" id="IPR007059">
    <property type="entry name" value="DmsC"/>
</dbReference>
<dbReference type="Pfam" id="PF04976">
    <property type="entry name" value="DmsC"/>
    <property type="match status" value="1"/>
</dbReference>
<dbReference type="Pfam" id="PF13247">
    <property type="entry name" value="Fer4_11"/>
    <property type="match status" value="1"/>
</dbReference>
<evidence type="ECO:0000256" key="3">
    <source>
        <dbReference type="ARBA" id="ARBA00022723"/>
    </source>
</evidence>
<evidence type="ECO:0000256" key="1">
    <source>
        <dbReference type="ARBA" id="ARBA00022448"/>
    </source>
</evidence>
<evidence type="ECO:0000313" key="11">
    <source>
        <dbReference type="Proteomes" id="UP000326944"/>
    </source>
</evidence>
<dbReference type="PROSITE" id="PS51379">
    <property type="entry name" value="4FE4S_FER_2"/>
    <property type="match status" value="2"/>
</dbReference>
<feature type="transmembrane region" description="Helical" evidence="8">
    <location>
        <begin position="482"/>
        <end position="498"/>
    </location>
</feature>
<sequence>MKENNQTPLESFIEYKAGTGMQCGNYSIDIPKLQDGEQYRFHFDATACVGCRCCEVACNEQNNNPSDIKWRRVGEMEGGEFPVFTQIFNSMSCNHCIDPECLKGCPTNSYIKIDKTGIVVHEDETCIGCQYCTWNCPYGVPTFHEERNIVTKCHMCHERLDVGQTPACVQACPSGAIEIEVVNVKKWLDEDMKKQADMPFLPDASITNSTTRYTLPDKLPQDIKEMDEHILKPAHSELPLVFMTVLTQISLGGFLALFLGDVMSIFGFESPNWIMALLVLLPAAVGLPLSALHLGRPILALTAMKNIKTSWLSREALALGIFTALMSVVTALYFLEVSQGTRLIIELLTFVVGVYGIYAQSMIYRIKARPSWDRITTNMKFFGVAYIGVSLLGFIALVFGILEITLPLISLAMLGALAQVFFTYEDMRTLKSSTENTYQLSRSARLYDENFNNIKVFRFVSIVLGGVLLPLLAIVFLSSSSFGIASIAMILSLLLIIASELSDRFLFYSTVVPLGMAGNFFTAKQRG</sequence>
<keyword evidence="6" id="KW-0408">Iron</keyword>
<evidence type="ECO:0000256" key="6">
    <source>
        <dbReference type="ARBA" id="ARBA00023004"/>
    </source>
</evidence>
<accession>A0A5P8P1V4</accession>
<evidence type="ECO:0000256" key="4">
    <source>
        <dbReference type="ARBA" id="ARBA00022737"/>
    </source>
</evidence>
<keyword evidence="5" id="KW-0249">Electron transport</keyword>
<name>A0A5P8P1V4_9BACT</name>
<dbReference type="KEGG" id="sulg:FJR48_08180"/>
<dbReference type="InterPro" id="IPR050954">
    <property type="entry name" value="ET_IronSulfur_Cluster-Binding"/>
</dbReference>
<keyword evidence="8" id="KW-1133">Transmembrane helix</keyword>
<dbReference type="Proteomes" id="UP000326944">
    <property type="component" value="Chromosome"/>
</dbReference>
<evidence type="ECO:0000256" key="2">
    <source>
        <dbReference type="ARBA" id="ARBA00022485"/>
    </source>
</evidence>
<feature type="domain" description="4Fe-4S ferredoxin-type" evidence="9">
    <location>
        <begin position="116"/>
        <end position="146"/>
    </location>
</feature>
<keyword evidence="11" id="KW-1185">Reference proteome</keyword>
<dbReference type="SUPFAM" id="SSF54862">
    <property type="entry name" value="4Fe-4S ferredoxins"/>
    <property type="match status" value="1"/>
</dbReference>
<feature type="transmembrane region" description="Helical" evidence="8">
    <location>
        <begin position="316"/>
        <end position="335"/>
    </location>
</feature>
<feature type="transmembrane region" description="Helical" evidence="8">
    <location>
        <begin position="381"/>
        <end position="402"/>
    </location>
</feature>
<keyword evidence="4" id="KW-0677">Repeat</keyword>